<dbReference type="OrthoDB" id="532030at2"/>
<dbReference type="HOGENOM" id="CLU_077902_0_0_3"/>
<sequence>MKTQSLFNLLKVGITTFGIFFVAGQGAYASDLKGTAFSISLECMNDTTGLLMGQNSTDANSWQYAFDSNKDGMNGNYWVGAAPGKVNPYDISGMAIKETATSIIVAINGNMKLTGEAEQGAVGGQIGYGDLFFNMAGKTFDNAMSSGDLFGIHFASANASGVQQLGVYSGVQAKTVTNIKEGYTVATYGGLAGGGNSYESQVKQGGGIVGYGDLTSSYFTNNGKDNTFNLNVIDSGKYLSGISFLAQGNVTQQLLTTGYDASKFNGTQTIAFEFKKSGVVQSTPEPASLAGLGIVGLALAGSKRRKKLA</sequence>
<name>B2J705_NOSP7</name>
<evidence type="ECO:0000313" key="2">
    <source>
        <dbReference type="EMBL" id="ACC79213.1"/>
    </source>
</evidence>
<dbReference type="PhylomeDB" id="B2J705"/>
<dbReference type="AlphaFoldDB" id="B2J705"/>
<evidence type="ECO:0000259" key="1">
    <source>
        <dbReference type="Pfam" id="PF07589"/>
    </source>
</evidence>
<proteinExistence type="predicted"/>
<accession>B2J705</accession>
<dbReference type="KEGG" id="npu:Npun_R0434"/>
<dbReference type="NCBIfam" id="NF041930">
    <property type="entry name" value="Xrt_dep_XDD3"/>
    <property type="match status" value="1"/>
</dbReference>
<feature type="domain" description="Ice-binding protein C-terminal" evidence="1">
    <location>
        <begin position="282"/>
        <end position="305"/>
    </location>
</feature>
<dbReference type="RefSeq" id="WP_012407239.1">
    <property type="nucleotide sequence ID" value="NC_010628.1"/>
</dbReference>
<reference evidence="2 3" key="2">
    <citation type="journal article" date="2013" name="Plant Physiol.">
        <title>A Nostoc punctiforme Sugar Transporter Necessary to Establish a Cyanobacterium-Plant Symbiosis.</title>
        <authorList>
            <person name="Ekman M."/>
            <person name="Picossi S."/>
            <person name="Campbell E.L."/>
            <person name="Meeks J.C."/>
            <person name="Flores E."/>
        </authorList>
    </citation>
    <scope>NUCLEOTIDE SEQUENCE [LARGE SCALE GENOMIC DNA]</scope>
    <source>
        <strain evidence="3">ATCC 29133 / PCC 73102</strain>
    </source>
</reference>
<evidence type="ECO:0000313" key="3">
    <source>
        <dbReference type="Proteomes" id="UP000001191"/>
    </source>
</evidence>
<dbReference type="eggNOG" id="ENOG502ZBBC">
    <property type="taxonomic scope" value="Bacteria"/>
</dbReference>
<organism evidence="2 3">
    <name type="scientific">Nostoc punctiforme (strain ATCC 29133 / PCC 73102)</name>
    <dbReference type="NCBI Taxonomy" id="63737"/>
    <lineage>
        <taxon>Bacteria</taxon>
        <taxon>Bacillati</taxon>
        <taxon>Cyanobacteriota</taxon>
        <taxon>Cyanophyceae</taxon>
        <taxon>Nostocales</taxon>
        <taxon>Nostocaceae</taxon>
        <taxon>Nostoc</taxon>
    </lineage>
</organism>
<dbReference type="InterPro" id="IPR013424">
    <property type="entry name" value="Ice-binding_C"/>
</dbReference>
<keyword evidence="3" id="KW-1185">Reference proteome</keyword>
<protein>
    <recommendedName>
        <fullName evidence="1">Ice-binding protein C-terminal domain-containing protein</fullName>
    </recommendedName>
</protein>
<dbReference type="EnsemblBacteria" id="ACC79213">
    <property type="protein sequence ID" value="ACC79213"/>
    <property type="gene ID" value="Npun_R0434"/>
</dbReference>
<dbReference type="NCBIfam" id="TIGR02595">
    <property type="entry name" value="PEP_CTERM"/>
    <property type="match status" value="1"/>
</dbReference>
<reference evidence="3" key="1">
    <citation type="submission" date="2008-04" db="EMBL/GenBank/DDBJ databases">
        <title>Complete sequence of chromosome of Nostoc punctiforme ATCC 29133.</title>
        <authorList>
            <consortium name="US DOE Joint Genome Institute"/>
            <person name="Copeland A."/>
            <person name="Lucas S."/>
            <person name="Lapidus A."/>
            <person name="Glavina del Rio T."/>
            <person name="Dalin E."/>
            <person name="Tice H."/>
            <person name="Pitluck S."/>
            <person name="Chain P."/>
            <person name="Malfatti S."/>
            <person name="Shin M."/>
            <person name="Vergez L."/>
            <person name="Schmutz J."/>
            <person name="Larimer F."/>
            <person name="Land M."/>
            <person name="Hauser L."/>
            <person name="Kyrpides N."/>
            <person name="Kim E."/>
            <person name="Meeks J.C."/>
            <person name="Elhai J."/>
            <person name="Campbell E.L."/>
            <person name="Thiel T."/>
            <person name="Longmire J."/>
            <person name="Potts M."/>
            <person name="Atlas R."/>
        </authorList>
    </citation>
    <scope>NUCLEOTIDE SEQUENCE [LARGE SCALE GENOMIC DNA]</scope>
    <source>
        <strain evidence="3">ATCC 29133 / PCC 73102</strain>
    </source>
</reference>
<dbReference type="EMBL" id="CP001037">
    <property type="protein sequence ID" value="ACC79213.1"/>
    <property type="molecule type" value="Genomic_DNA"/>
</dbReference>
<dbReference type="Pfam" id="PF07589">
    <property type="entry name" value="PEP-CTERM"/>
    <property type="match status" value="1"/>
</dbReference>
<dbReference type="Proteomes" id="UP000001191">
    <property type="component" value="Chromosome"/>
</dbReference>
<gene>
    <name evidence="2" type="ordered locus">Npun_R0434</name>
</gene>